<proteinExistence type="predicted"/>
<comment type="caution">
    <text evidence="1">The sequence shown here is derived from an EMBL/GenBank/DDBJ whole genome shotgun (WGS) entry which is preliminary data.</text>
</comment>
<dbReference type="Proteomes" id="UP000823824">
    <property type="component" value="Unassembled WGS sequence"/>
</dbReference>
<name>A0A9D2LKB6_9FIRM</name>
<evidence type="ECO:0000313" key="2">
    <source>
        <dbReference type="Proteomes" id="UP000823824"/>
    </source>
</evidence>
<reference evidence="1" key="2">
    <citation type="submission" date="2021-04" db="EMBL/GenBank/DDBJ databases">
        <authorList>
            <person name="Gilroy R."/>
        </authorList>
    </citation>
    <scope>NUCLEOTIDE SEQUENCE</scope>
    <source>
        <strain evidence="1">ChiBcec18-1249</strain>
    </source>
</reference>
<dbReference type="EMBL" id="DWZJ01000096">
    <property type="protein sequence ID" value="HJB14111.1"/>
    <property type="molecule type" value="Genomic_DNA"/>
</dbReference>
<accession>A0A9D2LKB6</accession>
<evidence type="ECO:0000313" key="1">
    <source>
        <dbReference type="EMBL" id="HJB14111.1"/>
    </source>
</evidence>
<gene>
    <name evidence="1" type="ORF">H9787_10455</name>
</gene>
<sequence>MGFLNKKPVIRQEGFHPLELNEDNVRAIFNRCLATDDTKNLTAPILFALKNGYSEDSKPIVFDKDKIAANSATIEYLFAQLHDVHTSKGFIAPMSVTIKYDKSTWTQSKGIILKFLHLGYAAHLFNAFSRVEHDSKAVLFPINPALSPKDPAFPTWWETHQKEWEDLAKAYENR</sequence>
<protein>
    <submittedName>
        <fullName evidence="1">Uncharacterized protein</fullName>
    </submittedName>
</protein>
<organism evidence="1 2">
    <name type="scientific">Candidatus Oscillibacter excrementigallinarum</name>
    <dbReference type="NCBI Taxonomy" id="2838716"/>
    <lineage>
        <taxon>Bacteria</taxon>
        <taxon>Bacillati</taxon>
        <taxon>Bacillota</taxon>
        <taxon>Clostridia</taxon>
        <taxon>Eubacteriales</taxon>
        <taxon>Oscillospiraceae</taxon>
        <taxon>Oscillibacter</taxon>
    </lineage>
</organism>
<dbReference type="AlphaFoldDB" id="A0A9D2LKB6"/>
<reference evidence="1" key="1">
    <citation type="journal article" date="2021" name="PeerJ">
        <title>Extensive microbial diversity within the chicken gut microbiome revealed by metagenomics and culture.</title>
        <authorList>
            <person name="Gilroy R."/>
            <person name="Ravi A."/>
            <person name="Getino M."/>
            <person name="Pursley I."/>
            <person name="Horton D.L."/>
            <person name="Alikhan N.F."/>
            <person name="Baker D."/>
            <person name="Gharbi K."/>
            <person name="Hall N."/>
            <person name="Watson M."/>
            <person name="Adriaenssens E.M."/>
            <person name="Foster-Nyarko E."/>
            <person name="Jarju S."/>
            <person name="Secka A."/>
            <person name="Antonio M."/>
            <person name="Oren A."/>
            <person name="Chaudhuri R.R."/>
            <person name="La Ragione R."/>
            <person name="Hildebrand F."/>
            <person name="Pallen M.J."/>
        </authorList>
    </citation>
    <scope>NUCLEOTIDE SEQUENCE</scope>
    <source>
        <strain evidence="1">ChiBcec18-1249</strain>
    </source>
</reference>